<dbReference type="GeneID" id="76199759"/>
<dbReference type="EMBL" id="JBHTAX010000001">
    <property type="protein sequence ID" value="MFC7190175.1"/>
    <property type="molecule type" value="Genomic_DNA"/>
</dbReference>
<dbReference type="Pfam" id="PF19121">
    <property type="entry name" value="DUF5805"/>
    <property type="match status" value="1"/>
</dbReference>
<accession>A0ABD5YLN4</accession>
<proteinExistence type="predicted"/>
<comment type="caution">
    <text evidence="2">The sequence shown here is derived from an EMBL/GenBank/DDBJ whole genome shotgun (WGS) entry which is preliminary data.</text>
</comment>
<gene>
    <name evidence="2" type="ORF">ACFQL7_10135</name>
</gene>
<keyword evidence="3" id="KW-1185">Reference proteome</keyword>
<dbReference type="Proteomes" id="UP001596417">
    <property type="component" value="Unassembled WGS sequence"/>
</dbReference>
<protein>
    <submittedName>
        <fullName evidence="2">DUF5805 domain-containing protein</fullName>
    </submittedName>
</protein>
<dbReference type="RefSeq" id="WP_248906791.1">
    <property type="nucleotide sequence ID" value="NZ_CP109979.1"/>
</dbReference>
<evidence type="ECO:0000256" key="1">
    <source>
        <dbReference type="SAM" id="MobiDB-lite"/>
    </source>
</evidence>
<dbReference type="AlphaFoldDB" id="A0ABD5YLN4"/>
<organism evidence="2 3">
    <name type="scientific">Halocatena marina</name>
    <dbReference type="NCBI Taxonomy" id="2934937"/>
    <lineage>
        <taxon>Archaea</taxon>
        <taxon>Methanobacteriati</taxon>
        <taxon>Methanobacteriota</taxon>
        <taxon>Stenosarchaea group</taxon>
        <taxon>Halobacteria</taxon>
        <taxon>Halobacteriales</taxon>
        <taxon>Natronomonadaceae</taxon>
        <taxon>Halocatena</taxon>
    </lineage>
</organism>
<sequence>MGSDDDRVSVKVHIPRWQKEKWVAHAEQLDMTQSEFLRSMVQAGRRGFDFTESDADGETDSTDATPGVDDLEMRLLDVLRGAGYLTWDELLAGVTDDIEDRLEHTLDTLQEKNEIKYSGRNGGYTLIGDSDQ</sequence>
<evidence type="ECO:0000313" key="3">
    <source>
        <dbReference type="Proteomes" id="UP001596417"/>
    </source>
</evidence>
<dbReference type="InterPro" id="IPR043828">
    <property type="entry name" value="DUF5805"/>
</dbReference>
<reference evidence="2 3" key="1">
    <citation type="journal article" date="2019" name="Int. J. Syst. Evol. Microbiol.">
        <title>The Global Catalogue of Microorganisms (GCM) 10K type strain sequencing project: providing services to taxonomists for standard genome sequencing and annotation.</title>
        <authorList>
            <consortium name="The Broad Institute Genomics Platform"/>
            <consortium name="The Broad Institute Genome Sequencing Center for Infectious Disease"/>
            <person name="Wu L."/>
            <person name="Ma J."/>
        </authorList>
    </citation>
    <scope>NUCLEOTIDE SEQUENCE [LARGE SCALE GENOMIC DNA]</scope>
    <source>
        <strain evidence="2 3">RDMS1</strain>
    </source>
</reference>
<feature type="compositionally biased region" description="Acidic residues" evidence="1">
    <location>
        <begin position="51"/>
        <end position="61"/>
    </location>
</feature>
<feature type="region of interest" description="Disordered" evidence="1">
    <location>
        <begin position="48"/>
        <end position="67"/>
    </location>
</feature>
<evidence type="ECO:0000313" key="2">
    <source>
        <dbReference type="EMBL" id="MFC7190175.1"/>
    </source>
</evidence>
<name>A0ABD5YLN4_9EURY</name>